<sequence>MYKVWGKRLFEQQMALNNDKPLSKSVYICDDKIQVVSANGARTDIFYENIVKTYETEHFLMLNSENRLSLAIRKDGFTKGTYDDFKKFIFNKSQVKVL</sequence>
<evidence type="ECO:0000259" key="1">
    <source>
        <dbReference type="Pfam" id="PF14317"/>
    </source>
</evidence>
<dbReference type="Proteomes" id="UP000573963">
    <property type="component" value="Unassembled WGS sequence"/>
</dbReference>
<accession>A0AA44IIG9</accession>
<feature type="domain" description="YcxB-like C-terminal" evidence="1">
    <location>
        <begin position="30"/>
        <end position="89"/>
    </location>
</feature>
<protein>
    <submittedName>
        <fullName evidence="2">YcxB family protein</fullName>
    </submittedName>
</protein>
<comment type="caution">
    <text evidence="2">The sequence shown here is derived from an EMBL/GenBank/DDBJ whole genome shotgun (WGS) entry which is preliminary data.</text>
</comment>
<organism evidence="2 3">
    <name type="scientific">Paraclostridium bifermentans</name>
    <name type="common">Clostridium bifermentans</name>
    <dbReference type="NCBI Taxonomy" id="1490"/>
    <lineage>
        <taxon>Bacteria</taxon>
        <taxon>Bacillati</taxon>
        <taxon>Bacillota</taxon>
        <taxon>Clostridia</taxon>
        <taxon>Peptostreptococcales</taxon>
        <taxon>Peptostreptococcaceae</taxon>
        <taxon>Paraclostridium</taxon>
    </lineage>
</organism>
<evidence type="ECO:0000313" key="3">
    <source>
        <dbReference type="Proteomes" id="UP000573963"/>
    </source>
</evidence>
<proteinExistence type="predicted"/>
<reference evidence="2 3" key="1">
    <citation type="submission" date="2020-04" db="EMBL/GenBank/DDBJ databases">
        <authorList>
            <person name="Hitch T.C.A."/>
            <person name="Wylensek D."/>
            <person name="Clavel T."/>
        </authorList>
    </citation>
    <scope>NUCLEOTIDE SEQUENCE [LARGE SCALE GENOMIC DNA]</scope>
    <source>
        <strain evidence="2 3">Med78_4-601-WT-2</strain>
    </source>
</reference>
<dbReference type="AlphaFoldDB" id="A0AA44IIG9"/>
<dbReference type="EMBL" id="JABAFD010000011">
    <property type="protein sequence ID" value="NME10826.1"/>
    <property type="molecule type" value="Genomic_DNA"/>
</dbReference>
<dbReference type="InterPro" id="IPR025588">
    <property type="entry name" value="YcxB-like_C"/>
</dbReference>
<gene>
    <name evidence="2" type="ORF">HF875_14950</name>
</gene>
<evidence type="ECO:0000313" key="2">
    <source>
        <dbReference type="EMBL" id="NME10826.1"/>
    </source>
</evidence>
<name>A0AA44IIG9_PARBF</name>
<dbReference type="Pfam" id="PF14317">
    <property type="entry name" value="YcxB"/>
    <property type="match status" value="1"/>
</dbReference>
<dbReference type="RefSeq" id="WP_168932676.1">
    <property type="nucleotide sequence ID" value="NZ_JABAFD010000011.1"/>
</dbReference>